<evidence type="ECO:0000313" key="3">
    <source>
        <dbReference type="Proteomes" id="UP001241169"/>
    </source>
</evidence>
<proteinExistence type="predicted"/>
<feature type="region of interest" description="Disordered" evidence="1">
    <location>
        <begin position="326"/>
        <end position="351"/>
    </location>
</feature>
<dbReference type="EMBL" id="MOPA01000001">
    <property type="protein sequence ID" value="KAK1547688.1"/>
    <property type="molecule type" value="Genomic_DNA"/>
</dbReference>
<dbReference type="PANTHER" id="PTHR38167">
    <property type="entry name" value="C2H2-TYPE DOMAIN-CONTAINING PROTEIN"/>
    <property type="match status" value="1"/>
</dbReference>
<evidence type="ECO:0000313" key="2">
    <source>
        <dbReference type="EMBL" id="KAK1547688.1"/>
    </source>
</evidence>
<sequence>MKAAFPGSRWLAFSPHRTGGGGIRMVRRRRQRWGGETNRKRPAQSGPISSAASAQICKGHQKRPSNSAPENIKLASQQRKYGVHTPDRMNHRKLAVPQQGFVCEESNEATWRAGMTLTIRDSPANPDLREAGEGGTGGRRSDIAKHFSPGPKKTPNYRRDTPTATKKSMADQVRQRAEQTAAPNRETAAMLEAVSGTDARKVLFALCREDERVRRRAVDLLQKMPRTDVCANCKENFDVNRNAPDACRYHPDEDLEVWDTIDDIGQFCEMDSEEYRADVPEGFRWSCCQRVGDVEGCQEEQHVAVLEYPPLTLESFGEGHHAVEIPGQQSHGKRKAEEDIVGMAQKTRTGS</sequence>
<comment type="caution">
    <text evidence="2">The sequence shown here is derived from an EMBL/GenBank/DDBJ whole genome shotgun (WGS) entry which is preliminary data.</text>
</comment>
<evidence type="ECO:0000256" key="1">
    <source>
        <dbReference type="SAM" id="MobiDB-lite"/>
    </source>
</evidence>
<accession>A0ABQ9T7C1</accession>
<dbReference type="PANTHER" id="PTHR38167:SF1">
    <property type="entry name" value="C2H2-TYPE DOMAIN-CONTAINING PROTEIN"/>
    <property type="match status" value="1"/>
</dbReference>
<name>A0ABQ9T7C1_9PEZI</name>
<feature type="region of interest" description="Disordered" evidence="1">
    <location>
        <begin position="119"/>
        <end position="173"/>
    </location>
</feature>
<dbReference type="Proteomes" id="UP001241169">
    <property type="component" value="Unassembled WGS sequence"/>
</dbReference>
<keyword evidence="3" id="KW-1185">Reference proteome</keyword>
<dbReference type="GeneID" id="85369843"/>
<organism evidence="2 3">
    <name type="scientific">Colletotrichum paranaense</name>
    <dbReference type="NCBI Taxonomy" id="1914294"/>
    <lineage>
        <taxon>Eukaryota</taxon>
        <taxon>Fungi</taxon>
        <taxon>Dikarya</taxon>
        <taxon>Ascomycota</taxon>
        <taxon>Pezizomycotina</taxon>
        <taxon>Sordariomycetes</taxon>
        <taxon>Hypocreomycetidae</taxon>
        <taxon>Glomerellales</taxon>
        <taxon>Glomerellaceae</taxon>
        <taxon>Colletotrichum</taxon>
        <taxon>Colletotrichum acutatum species complex</taxon>
    </lineage>
</organism>
<dbReference type="RefSeq" id="XP_060356801.1">
    <property type="nucleotide sequence ID" value="XM_060485944.1"/>
</dbReference>
<gene>
    <name evidence="2" type="ORF">CPAR01_01655</name>
</gene>
<evidence type="ECO:0008006" key="4">
    <source>
        <dbReference type="Google" id="ProtNLM"/>
    </source>
</evidence>
<feature type="compositionally biased region" description="Polar residues" evidence="1">
    <location>
        <begin position="64"/>
        <end position="79"/>
    </location>
</feature>
<feature type="region of interest" description="Disordered" evidence="1">
    <location>
        <begin position="1"/>
        <end position="82"/>
    </location>
</feature>
<reference evidence="2 3" key="1">
    <citation type="submission" date="2016-10" db="EMBL/GenBank/DDBJ databases">
        <title>The genome sequence of Colletotrichum fioriniae PJ7.</title>
        <authorList>
            <person name="Baroncelli R."/>
        </authorList>
    </citation>
    <scope>NUCLEOTIDE SEQUENCE [LARGE SCALE GENOMIC DNA]</scope>
    <source>
        <strain evidence="2 3">IMI 384185</strain>
    </source>
</reference>
<protein>
    <recommendedName>
        <fullName evidence="4">HEAT repeat domain-containing protein</fullName>
    </recommendedName>
</protein>